<organism evidence="1 2">
    <name type="scientific">Gossypium stocksii</name>
    <dbReference type="NCBI Taxonomy" id="47602"/>
    <lineage>
        <taxon>Eukaryota</taxon>
        <taxon>Viridiplantae</taxon>
        <taxon>Streptophyta</taxon>
        <taxon>Embryophyta</taxon>
        <taxon>Tracheophyta</taxon>
        <taxon>Spermatophyta</taxon>
        <taxon>Magnoliopsida</taxon>
        <taxon>eudicotyledons</taxon>
        <taxon>Gunneridae</taxon>
        <taxon>Pentapetalae</taxon>
        <taxon>rosids</taxon>
        <taxon>malvids</taxon>
        <taxon>Malvales</taxon>
        <taxon>Malvaceae</taxon>
        <taxon>Malvoideae</taxon>
        <taxon>Gossypium</taxon>
    </lineage>
</organism>
<evidence type="ECO:0000313" key="2">
    <source>
        <dbReference type="Proteomes" id="UP000828251"/>
    </source>
</evidence>
<dbReference type="Proteomes" id="UP000828251">
    <property type="component" value="Unassembled WGS sequence"/>
</dbReference>
<dbReference type="AlphaFoldDB" id="A0A9D3VET4"/>
<dbReference type="EMBL" id="JAIQCV010000007">
    <property type="protein sequence ID" value="KAH1081995.1"/>
    <property type="molecule type" value="Genomic_DNA"/>
</dbReference>
<comment type="caution">
    <text evidence="1">The sequence shown here is derived from an EMBL/GenBank/DDBJ whole genome shotgun (WGS) entry which is preliminary data.</text>
</comment>
<protein>
    <submittedName>
        <fullName evidence="1">Uncharacterized protein</fullName>
    </submittedName>
</protein>
<dbReference type="OrthoDB" id="1002573at2759"/>
<name>A0A9D3VET4_9ROSI</name>
<reference evidence="1 2" key="1">
    <citation type="journal article" date="2021" name="Plant Biotechnol. J.">
        <title>Multi-omics assisted identification of the key and species-specific regulatory components of drought-tolerant mechanisms in Gossypium stocksii.</title>
        <authorList>
            <person name="Yu D."/>
            <person name="Ke L."/>
            <person name="Zhang D."/>
            <person name="Wu Y."/>
            <person name="Sun Y."/>
            <person name="Mei J."/>
            <person name="Sun J."/>
            <person name="Sun Y."/>
        </authorList>
    </citation>
    <scope>NUCLEOTIDE SEQUENCE [LARGE SCALE GENOMIC DNA]</scope>
    <source>
        <strain evidence="2">cv. E1</strain>
        <tissue evidence="1">Leaf</tissue>
    </source>
</reference>
<sequence>MDDDQLKLEAVNFYSNLYGEHPGPRRDFPSVDFLCLKNEDFNFLNRPVLNEEIKAALFEMAPLKALGSDIFMPCFIRVSGIMLALRPVPRSRKSSKGKPLIQI</sequence>
<proteinExistence type="predicted"/>
<gene>
    <name evidence="1" type="ORF">J1N35_021756</name>
</gene>
<accession>A0A9D3VET4</accession>
<keyword evidence="2" id="KW-1185">Reference proteome</keyword>
<evidence type="ECO:0000313" key="1">
    <source>
        <dbReference type="EMBL" id="KAH1081995.1"/>
    </source>
</evidence>